<keyword evidence="4" id="KW-1185">Reference proteome</keyword>
<feature type="transmembrane region" description="Helical" evidence="1">
    <location>
        <begin position="66"/>
        <end position="86"/>
    </location>
</feature>
<evidence type="ECO:0000313" key="3">
    <source>
        <dbReference type="EMBL" id="MBJ3764295.1"/>
    </source>
</evidence>
<gene>
    <name evidence="3" type="ORF">ILP92_16215</name>
</gene>
<dbReference type="InterPro" id="IPR000595">
    <property type="entry name" value="cNMP-bd_dom"/>
</dbReference>
<dbReference type="SUPFAM" id="SSF51206">
    <property type="entry name" value="cAMP-binding domain-like"/>
    <property type="match status" value="1"/>
</dbReference>
<keyword evidence="1" id="KW-1133">Transmembrane helix</keyword>
<evidence type="ECO:0000313" key="4">
    <source>
        <dbReference type="Proteomes" id="UP000642488"/>
    </source>
</evidence>
<evidence type="ECO:0000259" key="2">
    <source>
        <dbReference type="PROSITE" id="PS50042"/>
    </source>
</evidence>
<evidence type="ECO:0000256" key="1">
    <source>
        <dbReference type="SAM" id="Phobius"/>
    </source>
</evidence>
<dbReference type="NCBIfam" id="NF047864">
    <property type="entry name" value="CBU_0592_membra"/>
    <property type="match status" value="1"/>
</dbReference>
<dbReference type="InterPro" id="IPR058058">
    <property type="entry name" value="CBU_0592-like"/>
</dbReference>
<keyword evidence="1" id="KW-0812">Transmembrane</keyword>
<dbReference type="SMART" id="SM00100">
    <property type="entry name" value="cNMP"/>
    <property type="match status" value="1"/>
</dbReference>
<protein>
    <submittedName>
        <fullName evidence="3">Cyclic nucleotide-binding domain-containing protein</fullName>
    </submittedName>
</protein>
<dbReference type="CDD" id="cd00038">
    <property type="entry name" value="CAP_ED"/>
    <property type="match status" value="1"/>
</dbReference>
<dbReference type="PROSITE" id="PS50042">
    <property type="entry name" value="CNMP_BINDING_3"/>
    <property type="match status" value="1"/>
</dbReference>
<dbReference type="EMBL" id="JAEKPD010000019">
    <property type="protein sequence ID" value="MBJ3764295.1"/>
    <property type="molecule type" value="Genomic_DNA"/>
</dbReference>
<dbReference type="Gene3D" id="2.60.120.10">
    <property type="entry name" value="Jelly Rolls"/>
    <property type="match status" value="1"/>
</dbReference>
<dbReference type="InterPro" id="IPR018490">
    <property type="entry name" value="cNMP-bd_dom_sf"/>
</dbReference>
<dbReference type="Pfam" id="PF26604">
    <property type="entry name" value="CBU_0592"/>
    <property type="match status" value="1"/>
</dbReference>
<dbReference type="InterPro" id="IPR014710">
    <property type="entry name" value="RmlC-like_jellyroll"/>
</dbReference>
<sequence length="238" mass="25801">MILGPDPSISGLAPTIGVIGAVIYISAYGLMQMGFLRGQSYAYASLVLVAASCVAISAVAPPNPAVFFMQVFYIAISVLGISRIAVNAMMLRSTPEERAFIKAHLPDLRPEHVRPLLKLGTWRDIGADEVLTREGERVPQFYYLARGTARVVMGGKQVGTCDDCLIGELTLLTGLPATATVITNEPCRVLAFDARRLQALLRKRSEIKLAVIAGFADATKTLLMRRNREALTDAPLRD</sequence>
<dbReference type="Proteomes" id="UP000642488">
    <property type="component" value="Unassembled WGS sequence"/>
</dbReference>
<proteinExistence type="predicted"/>
<comment type="caution">
    <text evidence="3">The sequence shown here is derived from an EMBL/GenBank/DDBJ whole genome shotgun (WGS) entry which is preliminary data.</text>
</comment>
<organism evidence="3 4">
    <name type="scientific">Palleronia pontilimi</name>
    <dbReference type="NCBI Taxonomy" id="1964209"/>
    <lineage>
        <taxon>Bacteria</taxon>
        <taxon>Pseudomonadati</taxon>
        <taxon>Pseudomonadota</taxon>
        <taxon>Alphaproteobacteria</taxon>
        <taxon>Rhodobacterales</taxon>
        <taxon>Roseobacteraceae</taxon>
        <taxon>Palleronia</taxon>
    </lineage>
</organism>
<feature type="transmembrane region" description="Helical" evidence="1">
    <location>
        <begin position="42"/>
        <end position="60"/>
    </location>
</feature>
<feature type="domain" description="Cyclic nucleotide-binding" evidence="2">
    <location>
        <begin position="104"/>
        <end position="218"/>
    </location>
</feature>
<name>A0A934ME97_9RHOB</name>
<dbReference type="AlphaFoldDB" id="A0A934ME97"/>
<dbReference type="RefSeq" id="WP_198917469.1">
    <property type="nucleotide sequence ID" value="NZ_JAEKPD010000019.1"/>
</dbReference>
<accession>A0A934ME97</accession>
<keyword evidence="1" id="KW-0472">Membrane</keyword>
<reference evidence="3" key="1">
    <citation type="submission" date="2020-12" db="EMBL/GenBank/DDBJ databases">
        <title>Bacterial taxonomy.</title>
        <authorList>
            <person name="Pan X."/>
        </authorList>
    </citation>
    <scope>NUCLEOTIDE SEQUENCE</scope>
    <source>
        <strain evidence="3">KCTC 52957</strain>
    </source>
</reference>
<dbReference type="Pfam" id="PF00027">
    <property type="entry name" value="cNMP_binding"/>
    <property type="match status" value="1"/>
</dbReference>
<feature type="transmembrane region" description="Helical" evidence="1">
    <location>
        <begin position="12"/>
        <end position="30"/>
    </location>
</feature>